<sequence>MANRTDRQSFNKIYEPFSQQNKIKIPDSEEIKQIITSIDSTILTKIKKHTFLPLEDLVTPHPRKNRFHKEPRPQNPFVIYRRNIQAKIAAESGSQYGSQLDYVSKVASTNNQEIHIELPIEQNDYSSPPLLSNNQQSVSSSSLRPLLISPPLISPNNNNNNNMNVTSPFRHPSFSSISYTQYFPPNLPPIWSALNSGDFILTIPPLNTYQTTTTYSNTLIYPPINGLNNKIPTANTHLILPSLEVNISKYLTYVHDRNILASLIPI</sequence>
<comment type="caution">
    <text evidence="1">The sequence shown here is derived from an EMBL/GenBank/DDBJ whole genome shotgun (WGS) entry which is preliminary data.</text>
</comment>
<name>A0A9N8UY62_9GLOM</name>
<keyword evidence="2" id="KW-1185">Reference proteome</keyword>
<evidence type="ECO:0000313" key="1">
    <source>
        <dbReference type="EMBL" id="CAG8432914.1"/>
    </source>
</evidence>
<dbReference type="Proteomes" id="UP000789706">
    <property type="component" value="Unassembled WGS sequence"/>
</dbReference>
<dbReference type="OrthoDB" id="10505008at2759"/>
<proteinExistence type="predicted"/>
<evidence type="ECO:0000313" key="2">
    <source>
        <dbReference type="Proteomes" id="UP000789706"/>
    </source>
</evidence>
<dbReference type="EMBL" id="CAJVPK010000006">
    <property type="protein sequence ID" value="CAG8432914.1"/>
    <property type="molecule type" value="Genomic_DNA"/>
</dbReference>
<protein>
    <submittedName>
        <fullName evidence="1">4743_t:CDS:1</fullName>
    </submittedName>
</protein>
<gene>
    <name evidence="1" type="ORF">DEBURN_LOCUS238</name>
</gene>
<dbReference type="AlphaFoldDB" id="A0A9N8UY62"/>
<organism evidence="1 2">
    <name type="scientific">Diversispora eburnea</name>
    <dbReference type="NCBI Taxonomy" id="1213867"/>
    <lineage>
        <taxon>Eukaryota</taxon>
        <taxon>Fungi</taxon>
        <taxon>Fungi incertae sedis</taxon>
        <taxon>Mucoromycota</taxon>
        <taxon>Glomeromycotina</taxon>
        <taxon>Glomeromycetes</taxon>
        <taxon>Diversisporales</taxon>
        <taxon>Diversisporaceae</taxon>
        <taxon>Diversispora</taxon>
    </lineage>
</organism>
<accession>A0A9N8UY62</accession>
<reference evidence="1" key="1">
    <citation type="submission" date="2021-06" db="EMBL/GenBank/DDBJ databases">
        <authorList>
            <person name="Kallberg Y."/>
            <person name="Tangrot J."/>
            <person name="Rosling A."/>
        </authorList>
    </citation>
    <scope>NUCLEOTIDE SEQUENCE</scope>
    <source>
        <strain evidence="1">AZ414A</strain>
    </source>
</reference>